<reference evidence="3" key="1">
    <citation type="submission" date="2021-04" db="EMBL/GenBank/DDBJ databases">
        <authorList>
            <person name="Pira H."/>
            <person name="Risdian C."/>
            <person name="Wink J."/>
        </authorList>
    </citation>
    <scope>NUCLEOTIDE SEQUENCE</scope>
    <source>
        <strain evidence="3">WHY3</strain>
    </source>
</reference>
<dbReference type="AlphaFoldDB" id="A0A9X1FA53"/>
<gene>
    <name evidence="3" type="ORF">KCG49_06130</name>
</gene>
<organism evidence="3 4">
    <name type="scientific">Winogradskyella luteola</name>
    <dbReference type="NCBI Taxonomy" id="2828330"/>
    <lineage>
        <taxon>Bacteria</taxon>
        <taxon>Pseudomonadati</taxon>
        <taxon>Bacteroidota</taxon>
        <taxon>Flavobacteriia</taxon>
        <taxon>Flavobacteriales</taxon>
        <taxon>Flavobacteriaceae</taxon>
        <taxon>Winogradskyella</taxon>
    </lineage>
</organism>
<dbReference type="Proteomes" id="UP001138894">
    <property type="component" value="Unassembled WGS sequence"/>
</dbReference>
<dbReference type="EMBL" id="JAGSPD010000004">
    <property type="protein sequence ID" value="MBV7268775.1"/>
    <property type="molecule type" value="Genomic_DNA"/>
</dbReference>
<dbReference type="RefSeq" id="WP_218545321.1">
    <property type="nucleotide sequence ID" value="NZ_JAGSPD010000004.1"/>
</dbReference>
<dbReference type="PROSITE" id="PS50835">
    <property type="entry name" value="IG_LIKE"/>
    <property type="match status" value="1"/>
</dbReference>
<evidence type="ECO:0000313" key="3">
    <source>
        <dbReference type="EMBL" id="MBV7268775.1"/>
    </source>
</evidence>
<evidence type="ECO:0000256" key="1">
    <source>
        <dbReference type="SAM" id="MobiDB-lite"/>
    </source>
</evidence>
<feature type="compositionally biased region" description="Polar residues" evidence="1">
    <location>
        <begin position="417"/>
        <end position="446"/>
    </location>
</feature>
<feature type="region of interest" description="Disordered" evidence="1">
    <location>
        <begin position="417"/>
        <end position="451"/>
    </location>
</feature>
<proteinExistence type="predicted"/>
<name>A0A9X1FA53_9FLAO</name>
<evidence type="ECO:0000259" key="2">
    <source>
        <dbReference type="PROSITE" id="PS50835"/>
    </source>
</evidence>
<protein>
    <recommendedName>
        <fullName evidence="2">Ig-like domain-containing protein</fullName>
    </recommendedName>
</protein>
<feature type="domain" description="Ig-like" evidence="2">
    <location>
        <begin position="446"/>
        <end position="563"/>
    </location>
</feature>
<dbReference type="InterPro" id="IPR007110">
    <property type="entry name" value="Ig-like_dom"/>
</dbReference>
<keyword evidence="4" id="KW-1185">Reference proteome</keyword>
<comment type="caution">
    <text evidence="3">The sequence shown here is derived from an EMBL/GenBank/DDBJ whole genome shotgun (WGS) entry which is preliminary data.</text>
</comment>
<sequence length="1200" mass="128515">MKKKYSLVFVALVFFVVSGYGQIITFDFDGLAGNEATAISNFNDANLNVSTISRGAGLNPGLNGNRFNATGWAATSIANAVAGDDYMEFTITPSATYEFDVTTIDVNFQRSGTGPRGIALRSSLDGYAANIDTEKVIVDSGAVQTFTFTVNQTGNATAVTYRVYGWAEAGGGTGGFEGTGNDIIVNGSVNLACTPTHSLTNFAPTEGPIGTVVTIIGDDFSNTTSVDFNGTASTNIIYLDTDADGIIDTLLAEVPTLATTGDIVITEAGCTLTSVSPFTVIDTSGGCSGNLSDLIMTEIYDNDGGTLGYIEVYNGTGMSIDLTDYVIRRYADNTNYIAGNFTEYTFGTPTINDGEVLFGRITTSANVAGITPDFDYGNSSGINGSDIFELLNSSGIIDFYIVTSTGAGYYAQRNTNTAGPNATSNPADWTESPQSNNGTPDSSTAPETMDLGTFNYSGSTTTYPSATDPSDVIGSCLTSASFTSNGTASAGGTITYQWYFNDGTNTAWSIVNATNLPLTTVTGATNSTLTLSGGLYNYDNYQFYCEVTEDGTCGTISNAAQLRIGTATWDGTNWIWNNGTAIDTPPSLASNVVLNDNFNTSVGGLQQSFSACNLTLNDNASLFIDNDDYVEVQNDLVVNNSTAGGINIEPRGSFVQINDNGLVSADGPEDLTVNKLTAPANNWYEYTYWSSPVANETIGDALLPSNANRRYWFNAQNYLDEYAEVGNNNATGPGNEGQDDIDDDGNDWQQITDVSTINNSSFLEPGIGYVATHNPAAFNCTPGPGCPDPRPGVRYTFSGLFNNGILEPSIYRNDLERNDNNWNLIGNPYPSAIDVDEFFAVNFYSTTNPNGSASGTIEGAVYMWSHNSPPDAANNGNEGLNFLASDYVVINGLGTVTPTEEQGTGETLPNRFIPSGQAFFVAMSDDGGPAYNMSSPSTEADLVVFNNAMRVRANNDQFFRNASQPNLDNKLWVNLTSDNGIFSQILVGYTDGATDGFDGAYYDAYRNLSNEVHSGIYSLINNHEKQFAIQGKNASSLTLDEVIPLGFYTAIEEPTIYTLSIAQREGSFMNSNTIYLIDRLDNSIHELSTSDYSFISETGEFNQRFEIVFTPEALSLNDNIIDSSELIITELTDGDVKFKVGSQFTINQIEILDLLGRQVYLLQGNSSTEVFNLSQLSSTAYIAKVTLSNGQIINKKAIKQ</sequence>
<accession>A0A9X1FA53</accession>
<evidence type="ECO:0000313" key="4">
    <source>
        <dbReference type="Proteomes" id="UP001138894"/>
    </source>
</evidence>